<evidence type="ECO:0000256" key="4">
    <source>
        <dbReference type="ARBA" id="ARBA00022449"/>
    </source>
</evidence>
<feature type="transmembrane region" description="Helical" evidence="15">
    <location>
        <begin position="584"/>
        <end position="607"/>
    </location>
</feature>
<feature type="region of interest" description="Disordered" evidence="14">
    <location>
        <begin position="955"/>
        <end position="1002"/>
    </location>
</feature>
<dbReference type="Gene3D" id="6.10.250.1040">
    <property type="match status" value="1"/>
</dbReference>
<dbReference type="PANTHER" id="PTHR10110:SF98">
    <property type="entry name" value="SODIUM_HYDROGEN EXCHANGER"/>
    <property type="match status" value="1"/>
</dbReference>
<dbReference type="GO" id="GO:0051453">
    <property type="term" value="P:regulation of intracellular pH"/>
    <property type="evidence" value="ECO:0007669"/>
    <property type="project" value="TreeGrafter"/>
</dbReference>
<dbReference type="InterPro" id="IPR004709">
    <property type="entry name" value="NaH_exchanger"/>
</dbReference>
<evidence type="ECO:0000256" key="6">
    <source>
        <dbReference type="ARBA" id="ARBA00022692"/>
    </source>
</evidence>
<feature type="compositionally biased region" description="Basic residues" evidence="14">
    <location>
        <begin position="881"/>
        <end position="891"/>
    </location>
</feature>
<feature type="transmembrane region" description="Helical" evidence="15">
    <location>
        <begin position="619"/>
        <end position="640"/>
    </location>
</feature>
<dbReference type="Gene3D" id="6.10.140.1330">
    <property type="match status" value="1"/>
</dbReference>
<dbReference type="InterPro" id="IPR006153">
    <property type="entry name" value="Cation/H_exchanger_TM"/>
</dbReference>
<dbReference type="Proteomes" id="UP000594454">
    <property type="component" value="Chromosome 4"/>
</dbReference>
<evidence type="ECO:0000256" key="14">
    <source>
        <dbReference type="SAM" id="MobiDB-lite"/>
    </source>
</evidence>
<evidence type="ECO:0000259" key="16">
    <source>
        <dbReference type="Pfam" id="PF00999"/>
    </source>
</evidence>
<accession>A0A7R8UVX6</accession>
<protein>
    <recommendedName>
        <fullName evidence="13">Sodium/hydrogen exchanger</fullName>
    </recommendedName>
</protein>
<dbReference type="PRINTS" id="PR01087">
    <property type="entry name" value="NAHEXCHNGR3"/>
</dbReference>
<comment type="similarity">
    <text evidence="13">Belongs to the monovalent cation:proton antiporter 1 (CPA1) transporter (TC 2.A.36) family.</text>
</comment>
<keyword evidence="5" id="KW-1003">Cell membrane</keyword>
<dbReference type="NCBIfam" id="TIGR00840">
    <property type="entry name" value="b_cpa1"/>
    <property type="match status" value="1"/>
</dbReference>
<evidence type="ECO:0000256" key="7">
    <source>
        <dbReference type="ARBA" id="ARBA00022753"/>
    </source>
</evidence>
<feature type="compositionally biased region" description="Acidic residues" evidence="14">
    <location>
        <begin position="1180"/>
        <end position="1196"/>
    </location>
</feature>
<sequence>MAPNADISNNAESESDLTTPALIQELNLSRRACWLNDEINREFMDRLSGNANKLTTYPSSSKPSGANVVNLNKKQIYDSVITKKYNTNSDSTWTAADPSIISNNNKNTTNNNANIDKANYCDLIEIVHRCQLHQVLCLCLRIVEWIIVSCYRNIKCSKRKNQPKLGIGFDAAKISTLLIGCLLLCANNTMARPNQSLKLTSEAEVSESSHHILTPDLAATYPGLDFIGSQNKRAAELFQTSTSEITHQAIETEQHVERYPVAQVEFQRVKTPFIIGLWILSASIAKIGFHMTPKLHRIFPESCLLIVVGAIIGVVLYFASDVEVSPLTPNTFFFYMLPPIILDAGYFMPNRLFFDNLGTILLMAVVGTIFNIATIGASLWACGLTGLFTVEIPLLDSFLFSSLISAVDPVAVLAVFEEIHVDEVLYIVVFGESLLNDAVTVVLYHMMESYNGIGIQNINVADLASGVASFFVVAIGGTIIGVIWGFLTGLVTRFTDHVRVIEPIFIFVMAYLAYLNAEIFHMSGILAITFCGITMKNYVESNISQKSHTTVKYALKMLSSSSETIIFMFLGVATINNRHVWNTWFVLLTIIFCSVFRVFGVVLLSALANRFRLHKLSKVDQFVMSYGGLRGAVAFALALLVDEAHVPLQPMFVTTTIAVIYFTVFVQGITIKPLVKLLNVKRASKRKPTMNERIHERFMDHLMAGIEDIIGKTGNFNMRDKFKRFDNRFIRPLLLRDAKGAEPKIIETYSKLTMKDAMEVLRRNPSTIGQMSGTESMSALFRNYTSTYLGGRCGTTFFNTCPSFTNLETCSRNLDMHELDYNPSKKDLTDAKIHHLLAEELKPYRRHRRLSYSRHAVDDRDLSTQVNYKMHMNIRRMVNDRKHHKRSKRSSNKQEGLKQNHVSFNDFQQQKESPKITHDYYDVVKDSNEDNINSSAAGTDDWDEDGLTFTAKSTRETPMIPEEERTPHRDSECEHRVATPTAIESQLPWKRNDGENEDGGPLKQNEFPAWASNKEYLAYNSPSATFLGGLSKPKQAKSVIGLFRRESSGSGSGPIIGTGLAEAGGQDVHNRQQTNIDLPTRRNTKKGSLLELSGKVIPEESNHSKSFSEADDWIHRTLNHRECSSDTENEKELVSDSGEKVGREPLLPKPIPSPKVPNRQLNQNPLTTALLTSPNAIPNSDDEDDDDEEEDFDVYDDDHIVNASVSNRRRKDSGNQRT</sequence>
<feature type="domain" description="Cation/H+ exchanger transmembrane" evidence="16">
    <location>
        <begin position="279"/>
        <end position="676"/>
    </location>
</feature>
<gene>
    <name evidence="17" type="ORF">HERILL_LOCUS10641</name>
</gene>
<dbReference type="PANTHER" id="PTHR10110">
    <property type="entry name" value="SODIUM/HYDROGEN EXCHANGER"/>
    <property type="match status" value="1"/>
</dbReference>
<feature type="transmembrane region" description="Helical" evidence="15">
    <location>
        <begin position="303"/>
        <end position="320"/>
    </location>
</feature>
<keyword evidence="3 13" id="KW-0813">Transport</keyword>
<evidence type="ECO:0000256" key="13">
    <source>
        <dbReference type="RuleBase" id="RU003722"/>
    </source>
</evidence>
<feature type="transmembrane region" description="Helical" evidence="15">
    <location>
        <begin position="360"/>
        <end position="386"/>
    </location>
</feature>
<feature type="transmembrane region" description="Helical" evidence="15">
    <location>
        <begin position="467"/>
        <end position="491"/>
    </location>
</feature>
<evidence type="ECO:0000256" key="5">
    <source>
        <dbReference type="ARBA" id="ARBA00022475"/>
    </source>
</evidence>
<feature type="transmembrane region" description="Helical" evidence="15">
    <location>
        <begin position="498"/>
        <end position="514"/>
    </location>
</feature>
<keyword evidence="18" id="KW-1185">Reference proteome</keyword>
<feature type="compositionally biased region" description="Basic and acidic residues" evidence="14">
    <location>
        <begin position="1122"/>
        <end position="1143"/>
    </location>
</feature>
<feature type="transmembrane region" description="Helical" evidence="15">
    <location>
        <begin position="652"/>
        <end position="675"/>
    </location>
</feature>
<keyword evidence="10 13" id="KW-0406">Ion transport</keyword>
<feature type="compositionally biased region" description="Basic and acidic residues" evidence="14">
    <location>
        <begin position="962"/>
        <end position="977"/>
    </location>
</feature>
<evidence type="ECO:0000256" key="11">
    <source>
        <dbReference type="ARBA" id="ARBA00023136"/>
    </source>
</evidence>
<keyword evidence="9" id="KW-0915">Sodium</keyword>
<feature type="region of interest" description="Disordered" evidence="14">
    <location>
        <begin position="1122"/>
        <end position="1218"/>
    </location>
</feature>
<keyword evidence="8 15" id="KW-1133">Transmembrane helix</keyword>
<keyword evidence="6 13" id="KW-0812">Transmembrane</keyword>
<dbReference type="InterPro" id="IPR018422">
    <property type="entry name" value="Cation/H_exchanger_CPA1"/>
</dbReference>
<keyword evidence="11 15" id="KW-0472">Membrane</keyword>
<keyword evidence="12 13" id="KW-0739">Sodium transport</keyword>
<feature type="compositionally biased region" description="Polar residues" evidence="14">
    <location>
        <begin position="1159"/>
        <end position="1178"/>
    </location>
</feature>
<dbReference type="GO" id="GO:0015385">
    <property type="term" value="F:sodium:proton antiporter activity"/>
    <property type="evidence" value="ECO:0007669"/>
    <property type="project" value="InterPro"/>
</dbReference>
<evidence type="ECO:0000256" key="12">
    <source>
        <dbReference type="ARBA" id="ARBA00023201"/>
    </source>
</evidence>
<dbReference type="GO" id="GO:0005886">
    <property type="term" value="C:plasma membrane"/>
    <property type="evidence" value="ECO:0007669"/>
    <property type="project" value="UniProtKB-SubCell"/>
</dbReference>
<evidence type="ECO:0000313" key="18">
    <source>
        <dbReference type="Proteomes" id="UP000594454"/>
    </source>
</evidence>
<comment type="subcellular location">
    <subcellularLocation>
        <location evidence="2">Cell membrane</location>
        <topology evidence="2">Multi-pass membrane protein</topology>
    </subcellularLocation>
    <subcellularLocation>
        <location evidence="1">Recycling endosome membrane</location>
        <topology evidence="1">Multi-pass membrane protein</topology>
    </subcellularLocation>
</comment>
<keyword evidence="4 13" id="KW-0050">Antiport</keyword>
<evidence type="ECO:0000256" key="9">
    <source>
        <dbReference type="ARBA" id="ARBA00023053"/>
    </source>
</evidence>
<dbReference type="OrthoDB" id="196264at2759"/>
<organism evidence="17 18">
    <name type="scientific">Hermetia illucens</name>
    <name type="common">Black soldier fly</name>
    <dbReference type="NCBI Taxonomy" id="343691"/>
    <lineage>
        <taxon>Eukaryota</taxon>
        <taxon>Metazoa</taxon>
        <taxon>Ecdysozoa</taxon>
        <taxon>Arthropoda</taxon>
        <taxon>Hexapoda</taxon>
        <taxon>Insecta</taxon>
        <taxon>Pterygota</taxon>
        <taxon>Neoptera</taxon>
        <taxon>Endopterygota</taxon>
        <taxon>Diptera</taxon>
        <taxon>Brachycera</taxon>
        <taxon>Stratiomyomorpha</taxon>
        <taxon>Stratiomyidae</taxon>
        <taxon>Hermetiinae</taxon>
        <taxon>Hermetia</taxon>
    </lineage>
</organism>
<feature type="region of interest" description="Disordered" evidence="14">
    <location>
        <begin position="874"/>
        <end position="900"/>
    </location>
</feature>
<evidence type="ECO:0000256" key="15">
    <source>
        <dbReference type="SAM" id="Phobius"/>
    </source>
</evidence>
<evidence type="ECO:0000256" key="3">
    <source>
        <dbReference type="ARBA" id="ARBA00022448"/>
    </source>
</evidence>
<dbReference type="GO" id="GO:0055038">
    <property type="term" value="C:recycling endosome membrane"/>
    <property type="evidence" value="ECO:0007669"/>
    <property type="project" value="UniProtKB-SubCell"/>
</dbReference>
<evidence type="ECO:0000256" key="8">
    <source>
        <dbReference type="ARBA" id="ARBA00022989"/>
    </source>
</evidence>
<dbReference type="EMBL" id="LR899012">
    <property type="protein sequence ID" value="CAD7087972.1"/>
    <property type="molecule type" value="Genomic_DNA"/>
</dbReference>
<dbReference type="Pfam" id="PF00999">
    <property type="entry name" value="Na_H_Exchanger"/>
    <property type="match status" value="1"/>
</dbReference>
<dbReference type="GO" id="GO:0098719">
    <property type="term" value="P:sodium ion import across plasma membrane"/>
    <property type="evidence" value="ECO:0007669"/>
    <property type="project" value="TreeGrafter"/>
</dbReference>
<evidence type="ECO:0000313" key="17">
    <source>
        <dbReference type="EMBL" id="CAD7087972.1"/>
    </source>
</evidence>
<feature type="transmembrane region" description="Helical" evidence="15">
    <location>
        <begin position="424"/>
        <end position="447"/>
    </location>
</feature>
<evidence type="ECO:0000256" key="2">
    <source>
        <dbReference type="ARBA" id="ARBA00004651"/>
    </source>
</evidence>
<evidence type="ECO:0000256" key="1">
    <source>
        <dbReference type="ARBA" id="ARBA00004195"/>
    </source>
</evidence>
<evidence type="ECO:0000256" key="10">
    <source>
        <dbReference type="ARBA" id="ARBA00023065"/>
    </source>
</evidence>
<proteinExistence type="inferred from homology"/>
<feature type="transmembrane region" description="Helical" evidence="15">
    <location>
        <begin position="332"/>
        <end position="348"/>
    </location>
</feature>
<dbReference type="AlphaFoldDB" id="A0A7R8UVX6"/>
<dbReference type="PRINTS" id="PR01084">
    <property type="entry name" value="NAHEXCHNGR"/>
</dbReference>
<dbReference type="GO" id="GO:0015386">
    <property type="term" value="F:potassium:proton antiporter activity"/>
    <property type="evidence" value="ECO:0007669"/>
    <property type="project" value="TreeGrafter"/>
</dbReference>
<dbReference type="InterPro" id="IPR018410">
    <property type="entry name" value="Na/H_exchanger_3/5"/>
</dbReference>
<keyword evidence="7" id="KW-0967">Endosome</keyword>
<reference evidence="17 18" key="1">
    <citation type="submission" date="2020-11" db="EMBL/GenBank/DDBJ databases">
        <authorList>
            <person name="Wallbank WR R."/>
            <person name="Pardo Diaz C."/>
            <person name="Kozak K."/>
            <person name="Martin S."/>
            <person name="Jiggins C."/>
            <person name="Moest M."/>
            <person name="Warren A I."/>
            <person name="Generalovic N T."/>
            <person name="Byers J.R.P. K."/>
            <person name="Montejo-Kovacevich G."/>
            <person name="Yen C E."/>
        </authorList>
    </citation>
    <scope>NUCLEOTIDE SEQUENCE [LARGE SCALE GENOMIC DNA]</scope>
</reference>
<name>A0A7R8UVX6_HERIL</name>
<feature type="transmembrane region" description="Helical" evidence="15">
    <location>
        <begin position="398"/>
        <end position="417"/>
    </location>
</feature>